<organism evidence="1 2">
    <name type="scientific">Cichlidogyrus casuarinus</name>
    <dbReference type="NCBI Taxonomy" id="1844966"/>
    <lineage>
        <taxon>Eukaryota</taxon>
        <taxon>Metazoa</taxon>
        <taxon>Spiralia</taxon>
        <taxon>Lophotrochozoa</taxon>
        <taxon>Platyhelminthes</taxon>
        <taxon>Monogenea</taxon>
        <taxon>Monopisthocotylea</taxon>
        <taxon>Dactylogyridea</taxon>
        <taxon>Ancyrocephalidae</taxon>
        <taxon>Cichlidogyrus</taxon>
    </lineage>
</organism>
<evidence type="ECO:0000313" key="1">
    <source>
        <dbReference type="EMBL" id="KAL3318746.1"/>
    </source>
</evidence>
<evidence type="ECO:0000313" key="2">
    <source>
        <dbReference type="Proteomes" id="UP001626550"/>
    </source>
</evidence>
<dbReference type="SUPFAM" id="SSF50978">
    <property type="entry name" value="WD40 repeat-like"/>
    <property type="match status" value="2"/>
</dbReference>
<dbReference type="Gene3D" id="2.130.10.10">
    <property type="entry name" value="YVTN repeat-like/Quinoprotein amine dehydrogenase"/>
    <property type="match status" value="1"/>
</dbReference>
<dbReference type="InterPro" id="IPR001680">
    <property type="entry name" value="WD40_rpt"/>
</dbReference>
<dbReference type="Pfam" id="PF25168">
    <property type="entry name" value="Beta-prop_WDR36-Utp21_2nd"/>
    <property type="match status" value="1"/>
</dbReference>
<feature type="non-terminal residue" evidence="1">
    <location>
        <position position="534"/>
    </location>
</feature>
<proteinExistence type="predicted"/>
<dbReference type="AlphaFoldDB" id="A0ABD2QJ26"/>
<reference evidence="1 2" key="1">
    <citation type="submission" date="2024-11" db="EMBL/GenBank/DDBJ databases">
        <title>Adaptive evolution of stress response genes in parasites aligns with host niche diversity.</title>
        <authorList>
            <person name="Hahn C."/>
            <person name="Resl P."/>
        </authorList>
    </citation>
    <scope>NUCLEOTIDE SEQUENCE [LARGE SCALE GENOMIC DNA]</scope>
    <source>
        <strain evidence="1">EGGRZ-B1_66</strain>
        <tissue evidence="1">Body</tissue>
    </source>
</reference>
<dbReference type="EMBL" id="JBJKFK010000209">
    <property type="protein sequence ID" value="KAL3318746.1"/>
    <property type="molecule type" value="Genomic_DNA"/>
</dbReference>
<comment type="caution">
    <text evidence="1">The sequence shown here is derived from an EMBL/GenBank/DDBJ whole genome shotgun (WGS) entry which is preliminary data.</text>
</comment>
<dbReference type="Proteomes" id="UP001626550">
    <property type="component" value="Unassembled WGS sequence"/>
</dbReference>
<dbReference type="PANTHER" id="PTHR22840:SF12">
    <property type="entry name" value="WD REPEAT-CONTAINING PROTEIN 36"/>
    <property type="match status" value="1"/>
</dbReference>
<sequence>MYTGSNEGSLNTWILKVGNCHPLGAAKELHWNKVMSISSLPPTNQDNGLSADCILTQGADNSLKVCLFDRPGGEARIEYQRSGHFLPPSKIAFWPGGSAGGQLVFSAGLDRQLRIFSIADDHYSRSFGQTCHPKAPKNKKSSMSLTNRVRSLLPPVVGLSLCDAKADAWDSMALIHEKHRQVGTWDFVRFKKGKHWLDPRKFQADGGKAFRINKNTTVCISPCGNFILVGYSNGDIVKFNAQSGEERGTYSASDGISAHRLPLVGVFANSLCSIVVSVASESSGIEAEVAFWDFIKGTLYGSLNLNSSVTLAKYHSDTDLLAVALTQGSVLIIDSHNRRIIRRLSGSQTHPIVDLKFSPDSKWLIVAHKPSIIRTWDLIDCKLIDSFSIKNAPITGLELSPCGEFLATIHSNIVGIVLWDNQSSYKHIDLNPLPVSVLDRMHSEQVISTDLDAEFDRVTSSISIGANLATLNLRVRRQVDLDMDDEEILEPLAKMPRTSEEDSSESLIIHNEQVYCSQSQHEKEVDMVAKPANY</sequence>
<dbReference type="InterPro" id="IPR036322">
    <property type="entry name" value="WD40_repeat_dom_sf"/>
</dbReference>
<dbReference type="PANTHER" id="PTHR22840">
    <property type="entry name" value="WD REPEAT-CONTAINING PROTEIN 36"/>
    <property type="match status" value="1"/>
</dbReference>
<keyword evidence="2" id="KW-1185">Reference proteome</keyword>
<dbReference type="SMART" id="SM00320">
    <property type="entry name" value="WD40"/>
    <property type="match status" value="5"/>
</dbReference>
<accession>A0ABD2QJ26</accession>
<gene>
    <name evidence="1" type="primary">WDR36</name>
    <name evidence="1" type="ORF">Ciccas_002603</name>
</gene>
<protein>
    <submittedName>
        <fullName evidence="1">WD repeat-containing protein 36</fullName>
    </submittedName>
</protein>
<name>A0ABD2QJ26_9PLAT</name>
<dbReference type="InterPro" id="IPR015943">
    <property type="entry name" value="WD40/YVTN_repeat-like_dom_sf"/>
</dbReference>